<evidence type="ECO:0000313" key="1">
    <source>
        <dbReference type="EMBL" id="KAF2183821.1"/>
    </source>
</evidence>
<reference evidence="1" key="1">
    <citation type="journal article" date="2020" name="Stud. Mycol.">
        <title>101 Dothideomycetes genomes: a test case for predicting lifestyles and emergence of pathogens.</title>
        <authorList>
            <person name="Haridas S."/>
            <person name="Albert R."/>
            <person name="Binder M."/>
            <person name="Bloem J."/>
            <person name="Labutti K."/>
            <person name="Salamov A."/>
            <person name="Andreopoulos B."/>
            <person name="Baker S."/>
            <person name="Barry K."/>
            <person name="Bills G."/>
            <person name="Bluhm B."/>
            <person name="Cannon C."/>
            <person name="Castanera R."/>
            <person name="Culley D."/>
            <person name="Daum C."/>
            <person name="Ezra D."/>
            <person name="Gonzalez J."/>
            <person name="Henrissat B."/>
            <person name="Kuo A."/>
            <person name="Liang C."/>
            <person name="Lipzen A."/>
            <person name="Lutzoni F."/>
            <person name="Magnuson J."/>
            <person name="Mondo S."/>
            <person name="Nolan M."/>
            <person name="Ohm R."/>
            <person name="Pangilinan J."/>
            <person name="Park H.-J."/>
            <person name="Ramirez L."/>
            <person name="Alfaro M."/>
            <person name="Sun H."/>
            <person name="Tritt A."/>
            <person name="Yoshinaga Y."/>
            <person name="Zwiers L.-H."/>
            <person name="Turgeon B."/>
            <person name="Goodwin S."/>
            <person name="Spatafora J."/>
            <person name="Crous P."/>
            <person name="Grigoriev I."/>
        </authorList>
    </citation>
    <scope>NUCLEOTIDE SEQUENCE</scope>
    <source>
        <strain evidence="1">CBS 207.26</strain>
    </source>
</reference>
<organism evidence="1 2">
    <name type="scientific">Zopfia rhizophila CBS 207.26</name>
    <dbReference type="NCBI Taxonomy" id="1314779"/>
    <lineage>
        <taxon>Eukaryota</taxon>
        <taxon>Fungi</taxon>
        <taxon>Dikarya</taxon>
        <taxon>Ascomycota</taxon>
        <taxon>Pezizomycotina</taxon>
        <taxon>Dothideomycetes</taxon>
        <taxon>Dothideomycetes incertae sedis</taxon>
        <taxon>Zopfiaceae</taxon>
        <taxon>Zopfia</taxon>
    </lineage>
</organism>
<dbReference type="AlphaFoldDB" id="A0A6A6DVX1"/>
<accession>A0A6A6DVX1</accession>
<name>A0A6A6DVX1_9PEZI</name>
<sequence length="137" mass="15943">MRKPQEILGDRPKKEQKGRFGKVHTPIFTIAYLCDPLARKKRHVVVTSKMNDEIQNKSRNRLANPKVEMLAYLFTNLRIRDQIKSEDPQYFDDDEVEENEADELEDDYGDFSQIAEGLAISKDIDRISELTKLTNVD</sequence>
<keyword evidence="2" id="KW-1185">Reference proteome</keyword>
<evidence type="ECO:0000313" key="2">
    <source>
        <dbReference type="Proteomes" id="UP000800200"/>
    </source>
</evidence>
<protein>
    <submittedName>
        <fullName evidence="1">Uncharacterized protein</fullName>
    </submittedName>
</protein>
<dbReference type="EMBL" id="ML994640">
    <property type="protein sequence ID" value="KAF2183821.1"/>
    <property type="molecule type" value="Genomic_DNA"/>
</dbReference>
<gene>
    <name evidence="1" type="ORF">K469DRAFT_689582</name>
</gene>
<proteinExistence type="predicted"/>
<dbReference type="Proteomes" id="UP000800200">
    <property type="component" value="Unassembled WGS sequence"/>
</dbReference>